<sequence length="67" mass="7958">MVLRNVAVMKFGRNQYGLIHEYTLQDHRKQKISALYDEIVKQNVDKRNYYEAVAPNWMEMQVSCHVG</sequence>
<evidence type="ECO:0000313" key="1">
    <source>
        <dbReference type="EMBL" id="GFQ91121.1"/>
    </source>
</evidence>
<comment type="caution">
    <text evidence="1">The sequence shown here is derived from an EMBL/GenBank/DDBJ whole genome shotgun (WGS) entry which is preliminary data.</text>
</comment>
<proteinExistence type="predicted"/>
<organism evidence="1 2">
    <name type="scientific">Trichonephila clavata</name>
    <name type="common">Joro spider</name>
    <name type="synonym">Nephila clavata</name>
    <dbReference type="NCBI Taxonomy" id="2740835"/>
    <lineage>
        <taxon>Eukaryota</taxon>
        <taxon>Metazoa</taxon>
        <taxon>Ecdysozoa</taxon>
        <taxon>Arthropoda</taxon>
        <taxon>Chelicerata</taxon>
        <taxon>Arachnida</taxon>
        <taxon>Araneae</taxon>
        <taxon>Araneomorphae</taxon>
        <taxon>Entelegynae</taxon>
        <taxon>Araneoidea</taxon>
        <taxon>Nephilidae</taxon>
        <taxon>Trichonephila</taxon>
    </lineage>
</organism>
<dbReference type="Proteomes" id="UP000887116">
    <property type="component" value="Unassembled WGS sequence"/>
</dbReference>
<evidence type="ECO:0000313" key="2">
    <source>
        <dbReference type="Proteomes" id="UP000887116"/>
    </source>
</evidence>
<dbReference type="EMBL" id="BMAO01013818">
    <property type="protein sequence ID" value="GFQ91121.1"/>
    <property type="molecule type" value="Genomic_DNA"/>
</dbReference>
<gene>
    <name evidence="1" type="ORF">TNCT_377841</name>
</gene>
<reference evidence="1" key="1">
    <citation type="submission" date="2020-07" db="EMBL/GenBank/DDBJ databases">
        <title>Multicomponent nature underlies the extraordinary mechanical properties of spider dragline silk.</title>
        <authorList>
            <person name="Kono N."/>
            <person name="Nakamura H."/>
            <person name="Mori M."/>
            <person name="Yoshida Y."/>
            <person name="Ohtoshi R."/>
            <person name="Malay A.D."/>
            <person name="Moran D.A.P."/>
            <person name="Tomita M."/>
            <person name="Numata K."/>
            <person name="Arakawa K."/>
        </authorList>
    </citation>
    <scope>NUCLEOTIDE SEQUENCE</scope>
</reference>
<dbReference type="AlphaFoldDB" id="A0A8X6FXK5"/>
<protein>
    <submittedName>
        <fullName evidence="1">Uncharacterized protein</fullName>
    </submittedName>
</protein>
<accession>A0A8X6FXK5</accession>
<name>A0A8X6FXK5_TRICU</name>
<keyword evidence="2" id="KW-1185">Reference proteome</keyword>